<sequence>MAFDTSIQSPYTLAQLPHPVADGFKGRFLAADVLSGSKKRKRPEVAVGIDGEGINIYDVRLIQSPKLITSYAIPPQSTFTCAPCSLRLKSKTPASIRRTTYVSIANPTPRILCFSETANKSSSRSGSFTDASTITSHRDLNPTESPIIHLDTLPPVKEPKVDTGVIAVHENGITRCLSADLGKEHWCTSVSTALSGDGFGDDLQRGFVVEYAATTDALTARRGLLKSREDALSLLNSDTNNGAQATSILFLVTRPSDNALLATAGRSVHILSAQPSLLNDSSSSRRRPQALLTLRLPPAASQTEASPGKTRFTLYPSSGTLYQVADGNLTVYDFSSAAPKISSQLSLKTPGPVSVLRVSQAIILTASPTSIDMYNIRYRSLQSSLPTSEIPASSPLTKKRKFVDPVPNRFSEQVTLVSYFADSGLAIGLAGPELVAIRVNLPSEFTGRGGRKGDDLLINAIGRGIEVPRDEIDVKPWLGDLSTILKKYHPGGALSDQPRMERLISGMDRYAARGDLENFEKSFAKQVGIGLDESNLEGWRARRDAWEEEHGLKRGGEADSAELANGLGRHDSDAPGTPILEDHSPKFPEERPLPQWKLPREFRAGERFLVDPRLVTYVLGKIFSWNDEVGPQERSVKSGLSIVLYAPNVFRWLVESGNFSILSLEQSIRRTSPRSNFMGGLPTGNFVNALADFDPEMKLLLFILRSPVYLDVGELLSALRLLMRSLEFPINGDRPTPQQITNGETLGSPAINGDSTIDLRFEEDAAERDLDLALSVLETGPAIREEALTAVLTRLHSFPSAAIIKGLRKELNGDEILLLVRLLRNELSRGGWTSSYFDEDVEEINEESQQSPSERGARLVSDLISCALDSSGPGGWLMGAAASNGGDDSMEGMVANLRSEVSAALECIEEATYLSGLLGEMIRYGKSVARDQKNFSKNPKTKSRKIKESSQAPECGLLPLGLKAERGISRTRVGAGGEIRGRSARDRGNLISKTVGKYSFERIKI</sequence>
<dbReference type="OrthoDB" id="5330858at2759"/>
<dbReference type="AlphaFoldDB" id="A0A9P8I200"/>
<name>A0A9P8I200_9PEZI</name>
<reference evidence="3" key="1">
    <citation type="submission" date="2021-03" db="EMBL/GenBank/DDBJ databases">
        <title>Comparative genomics and phylogenomic investigation of the class Geoglossomycetes provide insights into ecological specialization and systematics.</title>
        <authorList>
            <person name="Melie T."/>
            <person name="Pirro S."/>
            <person name="Miller A.N."/>
            <person name="Quandt A."/>
        </authorList>
    </citation>
    <scope>NUCLEOTIDE SEQUENCE</scope>
    <source>
        <strain evidence="3">GBOQ0MN5Z8</strain>
    </source>
</reference>
<protein>
    <recommendedName>
        <fullName evidence="2">Utp8 beta-propeller domain-containing protein</fullName>
    </recommendedName>
</protein>
<keyword evidence="4" id="KW-1185">Reference proteome</keyword>
<evidence type="ECO:0000313" key="4">
    <source>
        <dbReference type="Proteomes" id="UP000698800"/>
    </source>
</evidence>
<dbReference type="Proteomes" id="UP000698800">
    <property type="component" value="Unassembled WGS sequence"/>
</dbReference>
<gene>
    <name evidence="3" type="ORF">FGG08_001507</name>
</gene>
<dbReference type="EMBL" id="JAGHQL010000020">
    <property type="protein sequence ID" value="KAH0544366.1"/>
    <property type="molecule type" value="Genomic_DNA"/>
</dbReference>
<accession>A0A9P8I200</accession>
<organism evidence="3 4">
    <name type="scientific">Glutinoglossum americanum</name>
    <dbReference type="NCBI Taxonomy" id="1670608"/>
    <lineage>
        <taxon>Eukaryota</taxon>
        <taxon>Fungi</taxon>
        <taxon>Dikarya</taxon>
        <taxon>Ascomycota</taxon>
        <taxon>Pezizomycotina</taxon>
        <taxon>Geoglossomycetes</taxon>
        <taxon>Geoglossales</taxon>
        <taxon>Geoglossaceae</taxon>
        <taxon>Glutinoglossum</taxon>
    </lineage>
</organism>
<feature type="compositionally biased region" description="Polar residues" evidence="1">
    <location>
        <begin position="120"/>
        <end position="135"/>
    </location>
</feature>
<feature type="region of interest" description="Disordered" evidence="1">
    <location>
        <begin position="120"/>
        <end position="140"/>
    </location>
</feature>
<evidence type="ECO:0000313" key="3">
    <source>
        <dbReference type="EMBL" id="KAH0544366.1"/>
    </source>
</evidence>
<comment type="caution">
    <text evidence="3">The sequence shown here is derived from an EMBL/GenBank/DDBJ whole genome shotgun (WGS) entry which is preliminary data.</text>
</comment>
<dbReference type="InterPro" id="IPR018843">
    <property type="entry name" value="Utp8_b-prop"/>
</dbReference>
<proteinExistence type="predicted"/>
<dbReference type="Pfam" id="PF10395">
    <property type="entry name" value="Utp8_b_propeller"/>
    <property type="match status" value="1"/>
</dbReference>
<feature type="compositionally biased region" description="Basic and acidic residues" evidence="1">
    <location>
        <begin position="580"/>
        <end position="592"/>
    </location>
</feature>
<feature type="region of interest" description="Disordered" evidence="1">
    <location>
        <begin position="549"/>
        <end position="592"/>
    </location>
</feature>
<feature type="domain" description="Utp8 beta-propeller" evidence="2">
    <location>
        <begin position="6"/>
        <end position="114"/>
    </location>
</feature>
<evidence type="ECO:0000256" key="1">
    <source>
        <dbReference type="SAM" id="MobiDB-lite"/>
    </source>
</evidence>
<evidence type="ECO:0000259" key="2">
    <source>
        <dbReference type="Pfam" id="PF10395"/>
    </source>
</evidence>